<dbReference type="Gramene" id="C.cajan_17175.t">
    <property type="protein sequence ID" value="C.cajan_17175.t.cds1"/>
    <property type="gene ID" value="C.cajan_17175"/>
</dbReference>
<evidence type="ECO:0000313" key="2">
    <source>
        <dbReference type="EMBL" id="KYP63119.1"/>
    </source>
</evidence>
<feature type="compositionally biased region" description="Basic and acidic residues" evidence="1">
    <location>
        <begin position="22"/>
        <end position="35"/>
    </location>
</feature>
<keyword evidence="3" id="KW-1185">Reference proteome</keyword>
<gene>
    <name evidence="2" type="ORF">KK1_017684</name>
</gene>
<dbReference type="EMBL" id="CM003610">
    <property type="protein sequence ID" value="KYP63119.1"/>
    <property type="molecule type" value="Genomic_DNA"/>
</dbReference>
<evidence type="ECO:0000256" key="1">
    <source>
        <dbReference type="SAM" id="MobiDB-lite"/>
    </source>
</evidence>
<accession>A0A151T7T8</accession>
<sequence length="107" mass="12207">MGNCGSAPKTDEGEMPAPQKVEQQENKVEVHHPTTEEIPVSTHTHSLATLLNEVRTFHITCIFLIIHIHFQMHQNSLYSCHQILIYNVSTELRARNRNRKPSRGGKP</sequence>
<protein>
    <submittedName>
        <fullName evidence="2">Uncharacterized protein</fullName>
    </submittedName>
</protein>
<name>A0A151T7T8_CAJCA</name>
<dbReference type="AlphaFoldDB" id="A0A151T7T8"/>
<evidence type="ECO:0000313" key="3">
    <source>
        <dbReference type="Proteomes" id="UP000075243"/>
    </source>
</evidence>
<organism evidence="2 3">
    <name type="scientific">Cajanus cajan</name>
    <name type="common">Pigeon pea</name>
    <name type="synonym">Cajanus indicus</name>
    <dbReference type="NCBI Taxonomy" id="3821"/>
    <lineage>
        <taxon>Eukaryota</taxon>
        <taxon>Viridiplantae</taxon>
        <taxon>Streptophyta</taxon>
        <taxon>Embryophyta</taxon>
        <taxon>Tracheophyta</taxon>
        <taxon>Spermatophyta</taxon>
        <taxon>Magnoliopsida</taxon>
        <taxon>eudicotyledons</taxon>
        <taxon>Gunneridae</taxon>
        <taxon>Pentapetalae</taxon>
        <taxon>rosids</taxon>
        <taxon>fabids</taxon>
        <taxon>Fabales</taxon>
        <taxon>Fabaceae</taxon>
        <taxon>Papilionoideae</taxon>
        <taxon>50 kb inversion clade</taxon>
        <taxon>NPAAA clade</taxon>
        <taxon>indigoferoid/millettioid clade</taxon>
        <taxon>Phaseoleae</taxon>
        <taxon>Cajanus</taxon>
    </lineage>
</organism>
<dbReference type="Proteomes" id="UP000075243">
    <property type="component" value="Chromosome 8"/>
</dbReference>
<proteinExistence type="predicted"/>
<reference evidence="2 3" key="1">
    <citation type="journal article" date="2012" name="Nat. Biotechnol.">
        <title>Draft genome sequence of pigeonpea (Cajanus cajan), an orphan legume crop of resource-poor farmers.</title>
        <authorList>
            <person name="Varshney R.K."/>
            <person name="Chen W."/>
            <person name="Li Y."/>
            <person name="Bharti A.K."/>
            <person name="Saxena R.K."/>
            <person name="Schlueter J.A."/>
            <person name="Donoghue M.T."/>
            <person name="Azam S."/>
            <person name="Fan G."/>
            <person name="Whaley A.M."/>
            <person name="Farmer A.D."/>
            <person name="Sheridan J."/>
            <person name="Iwata A."/>
            <person name="Tuteja R."/>
            <person name="Penmetsa R.V."/>
            <person name="Wu W."/>
            <person name="Upadhyaya H.D."/>
            <person name="Yang S.P."/>
            <person name="Shah T."/>
            <person name="Saxena K.B."/>
            <person name="Michael T."/>
            <person name="McCombie W.R."/>
            <person name="Yang B."/>
            <person name="Zhang G."/>
            <person name="Yang H."/>
            <person name="Wang J."/>
            <person name="Spillane C."/>
            <person name="Cook D.R."/>
            <person name="May G.D."/>
            <person name="Xu X."/>
            <person name="Jackson S.A."/>
        </authorList>
    </citation>
    <scope>NUCLEOTIDE SEQUENCE [LARGE SCALE GENOMIC DNA]</scope>
    <source>
        <strain evidence="3">cv. Asha</strain>
    </source>
</reference>
<feature type="region of interest" description="Disordered" evidence="1">
    <location>
        <begin position="1"/>
        <end position="42"/>
    </location>
</feature>